<feature type="domain" description="PHD-type" evidence="8">
    <location>
        <begin position="234"/>
        <end position="293"/>
    </location>
</feature>
<dbReference type="InterPro" id="IPR003349">
    <property type="entry name" value="JmjN"/>
</dbReference>
<reference evidence="11 12" key="1">
    <citation type="submission" date="2020-05" db="EMBL/GenBank/DDBJ databases">
        <authorList>
            <person name="Casaregola S."/>
            <person name="Devillers H."/>
            <person name="Grondin C."/>
        </authorList>
    </citation>
    <scope>NUCLEOTIDE SEQUENCE [LARGE SCALE GENOMIC DNA]</scope>
    <source>
        <strain evidence="11 12">CLIB 1767</strain>
    </source>
</reference>
<dbReference type="SUPFAM" id="SSF51197">
    <property type="entry name" value="Clavaminate synthase-like"/>
    <property type="match status" value="1"/>
</dbReference>
<organism evidence="11 12">
    <name type="scientific">Maudiozyma barnettii</name>
    <dbReference type="NCBI Taxonomy" id="61262"/>
    <lineage>
        <taxon>Eukaryota</taxon>
        <taxon>Fungi</taxon>
        <taxon>Dikarya</taxon>
        <taxon>Ascomycota</taxon>
        <taxon>Saccharomycotina</taxon>
        <taxon>Saccharomycetes</taxon>
        <taxon>Saccharomycetales</taxon>
        <taxon>Saccharomycetaceae</taxon>
        <taxon>Maudiozyma</taxon>
    </lineage>
</organism>
<keyword evidence="5" id="KW-0408">Iron</keyword>
<dbReference type="RefSeq" id="XP_041407456.1">
    <property type="nucleotide sequence ID" value="XM_041551522.1"/>
</dbReference>
<dbReference type="SMART" id="SM00249">
    <property type="entry name" value="PHD"/>
    <property type="match status" value="1"/>
</dbReference>
<dbReference type="PANTHER" id="PTHR10694:SF33">
    <property type="entry name" value="LYSINE-SPECIFIC DEMETHYLASE 5"/>
    <property type="match status" value="1"/>
</dbReference>
<dbReference type="InterPro" id="IPR001965">
    <property type="entry name" value="Znf_PHD"/>
</dbReference>
<evidence type="ECO:0000259" key="8">
    <source>
        <dbReference type="PROSITE" id="PS50016"/>
    </source>
</evidence>
<dbReference type="SMART" id="SM00545">
    <property type="entry name" value="JmjN"/>
    <property type="match status" value="1"/>
</dbReference>
<keyword evidence="6" id="KW-0539">Nucleus</keyword>
<dbReference type="Pfam" id="PF00628">
    <property type="entry name" value="PHD"/>
    <property type="match status" value="1"/>
</dbReference>
<evidence type="ECO:0000313" key="11">
    <source>
        <dbReference type="EMBL" id="CAB4255612.1"/>
    </source>
</evidence>
<evidence type="ECO:0000256" key="5">
    <source>
        <dbReference type="ARBA" id="ARBA00023004"/>
    </source>
</evidence>
<evidence type="ECO:0000256" key="7">
    <source>
        <dbReference type="PROSITE-ProRule" id="PRU00146"/>
    </source>
</evidence>
<dbReference type="Gene3D" id="2.60.120.650">
    <property type="entry name" value="Cupin"/>
    <property type="match status" value="2"/>
</dbReference>
<keyword evidence="11" id="KW-0808">Transferase</keyword>
<dbReference type="InterPro" id="IPR019787">
    <property type="entry name" value="Znf_PHD-finger"/>
</dbReference>
<dbReference type="OrthoDB" id="1678912at2759"/>
<dbReference type="InterPro" id="IPR019786">
    <property type="entry name" value="Zinc_finger_PHD-type_CS"/>
</dbReference>
<dbReference type="Gene3D" id="3.30.40.10">
    <property type="entry name" value="Zinc/RING finger domain, C3HC4 (zinc finger)"/>
    <property type="match status" value="1"/>
</dbReference>
<evidence type="ECO:0000256" key="6">
    <source>
        <dbReference type="ARBA" id="ARBA00023242"/>
    </source>
</evidence>
<gene>
    <name evidence="11" type="ORF">KABA2_07S00484</name>
</gene>
<dbReference type="GO" id="GO:0006355">
    <property type="term" value="P:regulation of DNA-templated transcription"/>
    <property type="evidence" value="ECO:0007669"/>
    <property type="project" value="TreeGrafter"/>
</dbReference>
<dbReference type="SMART" id="SM00558">
    <property type="entry name" value="JmjC"/>
    <property type="match status" value="1"/>
</dbReference>
<dbReference type="SUPFAM" id="SSF57903">
    <property type="entry name" value="FYVE/PHD zinc finger"/>
    <property type="match status" value="1"/>
</dbReference>
<evidence type="ECO:0000256" key="3">
    <source>
        <dbReference type="ARBA" id="ARBA00022771"/>
    </source>
</evidence>
<dbReference type="Pfam" id="PF02375">
    <property type="entry name" value="JmjN"/>
    <property type="match status" value="1"/>
</dbReference>
<proteinExistence type="predicted"/>
<evidence type="ECO:0000259" key="9">
    <source>
        <dbReference type="PROSITE" id="PS51183"/>
    </source>
</evidence>
<dbReference type="GO" id="GO:0032259">
    <property type="term" value="P:methylation"/>
    <property type="evidence" value="ECO:0007669"/>
    <property type="project" value="UniProtKB-KW"/>
</dbReference>
<comment type="caution">
    <text evidence="11">The sequence shown here is derived from an EMBL/GenBank/DDBJ whole genome shotgun (WGS) entry which is preliminary data.</text>
</comment>
<evidence type="ECO:0000313" key="12">
    <source>
        <dbReference type="Proteomes" id="UP000644660"/>
    </source>
</evidence>
<evidence type="ECO:0000259" key="10">
    <source>
        <dbReference type="PROSITE" id="PS51184"/>
    </source>
</evidence>
<keyword evidence="4" id="KW-0862">Zinc</keyword>
<dbReference type="PROSITE" id="PS50016">
    <property type="entry name" value="ZF_PHD_2"/>
    <property type="match status" value="1"/>
</dbReference>
<comment type="subcellular location">
    <subcellularLocation>
        <location evidence="1">Nucleus</location>
    </subcellularLocation>
</comment>
<dbReference type="InterPro" id="IPR013083">
    <property type="entry name" value="Znf_RING/FYVE/PHD"/>
</dbReference>
<dbReference type="PROSITE" id="PS51184">
    <property type="entry name" value="JMJC"/>
    <property type="match status" value="1"/>
</dbReference>
<name>A0A8H2VHK9_9SACH</name>
<dbReference type="GO" id="GO:0008270">
    <property type="term" value="F:zinc ion binding"/>
    <property type="evidence" value="ECO:0007669"/>
    <property type="project" value="UniProtKB-KW"/>
</dbReference>
<dbReference type="Pfam" id="PF02373">
    <property type="entry name" value="JmjC"/>
    <property type="match status" value="1"/>
</dbReference>
<dbReference type="GO" id="GO:0008168">
    <property type="term" value="F:methyltransferase activity"/>
    <property type="evidence" value="ECO:0007669"/>
    <property type="project" value="UniProtKB-KW"/>
</dbReference>
<evidence type="ECO:0000256" key="4">
    <source>
        <dbReference type="ARBA" id="ARBA00022833"/>
    </source>
</evidence>
<keyword evidence="3 7" id="KW-0863">Zinc-finger</keyword>
<dbReference type="GO" id="GO:0000785">
    <property type="term" value="C:chromatin"/>
    <property type="evidence" value="ECO:0007669"/>
    <property type="project" value="TreeGrafter"/>
</dbReference>
<dbReference type="Proteomes" id="UP000644660">
    <property type="component" value="Unassembled WGS sequence"/>
</dbReference>
<accession>A0A8H2VHK9</accession>
<feature type="domain" description="JmjC" evidence="10">
    <location>
        <begin position="384"/>
        <end position="550"/>
    </location>
</feature>
<dbReference type="InterPro" id="IPR011011">
    <property type="entry name" value="Znf_FYVE_PHD"/>
</dbReference>
<dbReference type="InterPro" id="IPR003347">
    <property type="entry name" value="JmjC_dom"/>
</dbReference>
<dbReference type="GO" id="GO:0005634">
    <property type="term" value="C:nucleus"/>
    <property type="evidence" value="ECO:0007669"/>
    <property type="project" value="UniProtKB-SubCell"/>
</dbReference>
<dbReference type="GeneID" id="64858667"/>
<keyword evidence="12" id="KW-1185">Reference proteome</keyword>
<evidence type="ECO:0000256" key="2">
    <source>
        <dbReference type="ARBA" id="ARBA00022723"/>
    </source>
</evidence>
<dbReference type="PANTHER" id="PTHR10694">
    <property type="entry name" value="LYSINE-SPECIFIC DEMETHYLASE"/>
    <property type="match status" value="1"/>
</dbReference>
<feature type="domain" description="JmjN" evidence="9">
    <location>
        <begin position="6"/>
        <end position="49"/>
    </location>
</feature>
<dbReference type="EMBL" id="CAEFZW010000007">
    <property type="protein sequence ID" value="CAB4255612.1"/>
    <property type="molecule type" value="Genomic_DNA"/>
</dbReference>
<keyword evidence="2" id="KW-0479">Metal-binding</keyword>
<dbReference type="CDD" id="cd15489">
    <property type="entry name" value="PHD_SF"/>
    <property type="match status" value="1"/>
</dbReference>
<protein>
    <submittedName>
        <fullName evidence="11">Similar to Saccharomyces cerevisiae YJR119C JHD2 JmjC domain family histone demethylase specific for H3-K4 (Histone H3 Lys4)</fullName>
    </submittedName>
</protein>
<keyword evidence="11" id="KW-0489">Methyltransferase</keyword>
<dbReference type="AlphaFoldDB" id="A0A8H2VHK9"/>
<sequence length="761" mass="89106">MNLERIPTVYPTENEFKNIITYISESRIRRLGKKYGMIKVVPPTGFKPPLSLDLSKFKFRVRKQQLNQLNLINRARLFFIKQINNYLKLNQIKVCKKKYFLVDNNKDEKFKLYLYDIYISVLKSYNPYITWDKLLILTRDHRNKALLIPSLREVEKNIKLWKCLAKQFDNIPLSTLKYYFDKYIKDYYSYIHSQYRQNLSTLQYNDDYPISLLSDNEESELEITDEDGDEEGNAEECVLCHEYDHIEDLITCNSCKKYFHIGCINDTKGEKHIENTIPSSSLESWICRNCVMGNGYYGFHMGNQYYSLMTFLEVTDSKRALHDDNEELSKLEKEFWQYVNDIDNTKNVKYGADIHNSVPGTISGFPTSNYIPSSQKDNIKEYMSYAIHPANLVNLPNSKGSLLPLFKDTISGMTIPWVYVGSKFSTFCWHMEDQYTLSANYQHEGASKVWYSIPDSSCTKFQDYLVSTTPDLFLRQPDLMHHLTSLVSPDILTQNGITCYKAIQNPNEYIITFPKCYHSGFNSGYNLNEAVNFTADFWLPYGMSAIDDYKISKKQCVFEMFDLLITILKNYLGGKYTDMFNESLVRDSYAILLNRFNEMNKDLSRINDTWNLIPTFIDRAGLRSNMKMSENMLKSGISSIKNNYDYEDEHNEEAQLYCAHCKTICSFAFVVHQKNGILTVKSRKNLNADNFQNWARFVTYVYKKRPTTDFDILCLHDYLAMEEYETGSISSHNENDELYILKDMEHIKNLLYDSGDKIDKM</sequence>
<evidence type="ECO:0000256" key="1">
    <source>
        <dbReference type="ARBA" id="ARBA00004123"/>
    </source>
</evidence>
<dbReference type="PROSITE" id="PS01359">
    <property type="entry name" value="ZF_PHD_1"/>
    <property type="match status" value="1"/>
</dbReference>
<dbReference type="PROSITE" id="PS51183">
    <property type="entry name" value="JMJN"/>
    <property type="match status" value="1"/>
</dbReference>
<dbReference type="GO" id="GO:0034647">
    <property type="term" value="F:histone H3K4me/H3K4me2/H3K4me3 demethylase activity"/>
    <property type="evidence" value="ECO:0007669"/>
    <property type="project" value="TreeGrafter"/>
</dbReference>